<gene>
    <name evidence="2" type="ordered locus">Fluta_0008</name>
</gene>
<keyword evidence="3" id="KW-1185">Reference proteome</keyword>
<dbReference type="Proteomes" id="UP000007463">
    <property type="component" value="Chromosome"/>
</dbReference>
<protein>
    <recommendedName>
        <fullName evidence="4">Lipoprotein</fullName>
    </recommendedName>
</protein>
<organism evidence="2 3">
    <name type="scientific">Fluviicola taffensis (strain DSM 16823 / NCIMB 13979 / RW262)</name>
    <dbReference type="NCBI Taxonomy" id="755732"/>
    <lineage>
        <taxon>Bacteria</taxon>
        <taxon>Pseudomonadati</taxon>
        <taxon>Bacteroidota</taxon>
        <taxon>Flavobacteriia</taxon>
        <taxon>Flavobacteriales</taxon>
        <taxon>Crocinitomicaceae</taxon>
        <taxon>Fluviicola</taxon>
    </lineage>
</organism>
<dbReference type="KEGG" id="fte:Fluta_0008"/>
<dbReference type="EMBL" id="CP002542">
    <property type="protein sequence ID" value="AEA42018.1"/>
    <property type="molecule type" value="Genomic_DNA"/>
</dbReference>
<name>F2I9M5_FLUTR</name>
<dbReference type="STRING" id="755732.Fluta_0008"/>
<evidence type="ECO:0000313" key="2">
    <source>
        <dbReference type="EMBL" id="AEA42018.1"/>
    </source>
</evidence>
<dbReference type="RefSeq" id="WP_013684792.1">
    <property type="nucleotide sequence ID" value="NC_015321.1"/>
</dbReference>
<reference evidence="3" key="2">
    <citation type="submission" date="2011-02" db="EMBL/GenBank/DDBJ databases">
        <title>The complete genome of Fluviicola taffensis DSM 16823.</title>
        <authorList>
            <consortium name="US DOE Joint Genome Institute (JGI-PGF)"/>
            <person name="Lucas S."/>
            <person name="Copeland A."/>
            <person name="Lapidus A."/>
            <person name="Bruce D."/>
            <person name="Goodwin L."/>
            <person name="Pitluck S."/>
            <person name="Kyrpides N."/>
            <person name="Mavromatis K."/>
            <person name="Ivanova N."/>
            <person name="Mikhailova N."/>
            <person name="Pagani I."/>
            <person name="Chertkov O."/>
            <person name="Detter J.C."/>
            <person name="Han C."/>
            <person name="Tapia R."/>
            <person name="Land M."/>
            <person name="Hauser L."/>
            <person name="Markowitz V."/>
            <person name="Cheng J.-F."/>
            <person name="Hugenholtz P."/>
            <person name="Woyke T."/>
            <person name="Wu D."/>
            <person name="Tindall B."/>
            <person name="Pomrenke H.G."/>
            <person name="Brambilla E."/>
            <person name="Klenk H.-P."/>
            <person name="Eisen J.A."/>
        </authorList>
    </citation>
    <scope>NUCLEOTIDE SEQUENCE [LARGE SCALE GENOMIC DNA]</scope>
    <source>
        <strain evidence="3">DSM 16823 / RW262 / RW262</strain>
    </source>
</reference>
<dbReference type="HOGENOM" id="CLU_1978239_0_0_10"/>
<evidence type="ECO:0000256" key="1">
    <source>
        <dbReference type="SAM" id="MobiDB-lite"/>
    </source>
</evidence>
<reference evidence="2 3" key="1">
    <citation type="journal article" date="2011" name="Stand. Genomic Sci.">
        <title>Complete genome sequence of the gliding freshwater bacterium Fluviicola taffensis type strain (RW262).</title>
        <authorList>
            <person name="Woyke T."/>
            <person name="Chertkov O."/>
            <person name="Lapidus A."/>
            <person name="Nolan M."/>
            <person name="Lucas S."/>
            <person name="Del Rio T.G."/>
            <person name="Tice H."/>
            <person name="Cheng J.F."/>
            <person name="Tapia R."/>
            <person name="Han C."/>
            <person name="Goodwin L."/>
            <person name="Pitluck S."/>
            <person name="Liolios K."/>
            <person name="Pagani I."/>
            <person name="Ivanova N."/>
            <person name="Huntemann M."/>
            <person name="Mavromatis K."/>
            <person name="Mikhailova N."/>
            <person name="Pati A."/>
            <person name="Chen A."/>
            <person name="Palaniappan K."/>
            <person name="Land M."/>
            <person name="Hauser L."/>
            <person name="Brambilla E.M."/>
            <person name="Rohde M."/>
            <person name="Mwirichia R."/>
            <person name="Sikorski J."/>
            <person name="Tindall B.J."/>
            <person name="Goker M."/>
            <person name="Bristow J."/>
            <person name="Eisen J.A."/>
            <person name="Markowitz V."/>
            <person name="Hugenholtz P."/>
            <person name="Klenk H.P."/>
            <person name="Kyrpides N.C."/>
        </authorList>
    </citation>
    <scope>NUCLEOTIDE SEQUENCE [LARGE SCALE GENOMIC DNA]</scope>
    <source>
        <strain evidence="3">DSM 16823 / RW262 / RW262</strain>
    </source>
</reference>
<feature type="region of interest" description="Disordered" evidence="1">
    <location>
        <begin position="22"/>
        <end position="52"/>
    </location>
</feature>
<dbReference type="AlphaFoldDB" id="F2I9M5"/>
<evidence type="ECO:0000313" key="3">
    <source>
        <dbReference type="Proteomes" id="UP000007463"/>
    </source>
</evidence>
<proteinExistence type="predicted"/>
<sequence length="126" mass="14208" precursor="true">MMRIILFLVLGLLFSCKSPKNTVAETTSKEKTPKSVVKVPEPEMPSTDEEAPVDSYSLAEVKIWNCGPVIEIYGRNGMQITCSPKNLESRFQIDGLRLKLKYKEIERLDTGCLRTAIEIIEAFAVR</sequence>
<accession>F2I9M5</accession>
<evidence type="ECO:0008006" key="4">
    <source>
        <dbReference type="Google" id="ProtNLM"/>
    </source>
</evidence>
<dbReference type="PROSITE" id="PS51257">
    <property type="entry name" value="PROKAR_LIPOPROTEIN"/>
    <property type="match status" value="1"/>
</dbReference>
<dbReference type="OrthoDB" id="9911149at2"/>